<dbReference type="RefSeq" id="WP_019951190.1">
    <property type="nucleotide sequence ID" value="NZ_JBHLVX010000060.1"/>
</dbReference>
<reference evidence="2 3" key="1">
    <citation type="submission" date="2024-09" db="EMBL/GenBank/DDBJ databases">
        <authorList>
            <person name="Sun Q."/>
            <person name="Mori K."/>
        </authorList>
    </citation>
    <scope>NUCLEOTIDE SEQUENCE [LARGE SCALE GENOMIC DNA]</scope>
    <source>
        <strain evidence="2 3">CCM 7415</strain>
    </source>
</reference>
<protein>
    <submittedName>
        <fullName evidence="2">Nucleotidyltransferase domain-containing protein</fullName>
    </submittedName>
</protein>
<name>A0ABV6G7A1_9GAMM</name>
<dbReference type="Pfam" id="PF01909">
    <property type="entry name" value="NTP_transf_2"/>
    <property type="match status" value="1"/>
</dbReference>
<feature type="domain" description="Polymerase nucleotidyl transferase" evidence="1">
    <location>
        <begin position="9"/>
        <end position="52"/>
    </location>
</feature>
<accession>A0ABV6G7A1</accession>
<proteinExistence type="predicted"/>
<dbReference type="Proteomes" id="UP001589814">
    <property type="component" value="Unassembled WGS sequence"/>
</dbReference>
<dbReference type="InterPro" id="IPR002934">
    <property type="entry name" value="Polymerase_NTP_transf_dom"/>
</dbReference>
<dbReference type="EMBL" id="JBHLVX010000060">
    <property type="protein sequence ID" value="MFC0269554.1"/>
    <property type="molecule type" value="Genomic_DNA"/>
</dbReference>
<evidence type="ECO:0000259" key="1">
    <source>
        <dbReference type="Pfam" id="PF01909"/>
    </source>
</evidence>
<dbReference type="Gene3D" id="3.30.460.10">
    <property type="entry name" value="Beta Polymerase, domain 2"/>
    <property type="match status" value="1"/>
</dbReference>
<evidence type="ECO:0000313" key="2">
    <source>
        <dbReference type="EMBL" id="MFC0269554.1"/>
    </source>
</evidence>
<dbReference type="SUPFAM" id="SSF81301">
    <property type="entry name" value="Nucleotidyltransferase"/>
    <property type="match status" value="1"/>
</dbReference>
<gene>
    <name evidence="2" type="ORF">ACFFHW_16425</name>
</gene>
<comment type="caution">
    <text evidence="2">The sequence shown here is derived from an EMBL/GenBank/DDBJ whole genome shotgun (WGS) entry which is preliminary data.</text>
</comment>
<sequence>MRLNDYQRRIILETVKTCFGHQARVRLFGSRTDDHARGGDIDLLISTDMQDARDVVRAEMRCQARLQQVLGEQKIDMLIDYPGRRSHPAILDIAKSSGLPL</sequence>
<keyword evidence="3" id="KW-1185">Reference proteome</keyword>
<dbReference type="InterPro" id="IPR043519">
    <property type="entry name" value="NT_sf"/>
</dbReference>
<organism evidence="2 3">
    <name type="scientific">Kushneria aurantia</name>
    <dbReference type="NCBI Taxonomy" id="504092"/>
    <lineage>
        <taxon>Bacteria</taxon>
        <taxon>Pseudomonadati</taxon>
        <taxon>Pseudomonadota</taxon>
        <taxon>Gammaproteobacteria</taxon>
        <taxon>Oceanospirillales</taxon>
        <taxon>Halomonadaceae</taxon>
        <taxon>Kushneria</taxon>
    </lineage>
</organism>
<evidence type="ECO:0000313" key="3">
    <source>
        <dbReference type="Proteomes" id="UP001589814"/>
    </source>
</evidence>